<feature type="domain" description="Alpha-L-rhamnosidase C-terminal" evidence="8">
    <location>
        <begin position="909"/>
        <end position="982"/>
    </location>
</feature>
<keyword evidence="3" id="KW-0378">Hydrolase</keyword>
<evidence type="ECO:0000259" key="7">
    <source>
        <dbReference type="Pfam" id="PF17389"/>
    </source>
</evidence>
<evidence type="ECO:0000256" key="3">
    <source>
        <dbReference type="ARBA" id="ARBA00022801"/>
    </source>
</evidence>
<organism evidence="10 11">
    <name type="scientific">Novibacillus thermophilus</name>
    <dbReference type="NCBI Taxonomy" id="1471761"/>
    <lineage>
        <taxon>Bacteria</taxon>
        <taxon>Bacillati</taxon>
        <taxon>Bacillota</taxon>
        <taxon>Bacilli</taxon>
        <taxon>Bacillales</taxon>
        <taxon>Thermoactinomycetaceae</taxon>
        <taxon>Novibacillus</taxon>
    </lineage>
</organism>
<dbReference type="STRING" id="1471761.B0W44_10365"/>
<dbReference type="Pfam" id="PF17390">
    <property type="entry name" value="Bac_rhamnosid_C"/>
    <property type="match status" value="1"/>
</dbReference>
<evidence type="ECO:0000259" key="8">
    <source>
        <dbReference type="Pfam" id="PF17390"/>
    </source>
</evidence>
<accession>A0A1U9K7V3</accession>
<evidence type="ECO:0000259" key="5">
    <source>
        <dbReference type="Pfam" id="PF05592"/>
    </source>
</evidence>
<reference evidence="10 11" key="1">
    <citation type="journal article" date="2015" name="Int. J. Syst. Evol. Microbiol.">
        <title>Novibacillus thermophilus gen. nov., sp. nov., a Gram-staining-negative and moderately thermophilic member of the family Thermoactinomycetaceae.</title>
        <authorList>
            <person name="Yang G."/>
            <person name="Chen J."/>
            <person name="Zhou S."/>
        </authorList>
    </citation>
    <scope>NUCLEOTIDE SEQUENCE [LARGE SCALE GENOMIC DNA]</scope>
    <source>
        <strain evidence="10 11">SG-1</strain>
    </source>
</reference>
<dbReference type="Gene3D" id="2.60.120.260">
    <property type="entry name" value="Galactose-binding domain-like"/>
    <property type="match status" value="3"/>
</dbReference>
<evidence type="ECO:0000256" key="2">
    <source>
        <dbReference type="ARBA" id="ARBA00012652"/>
    </source>
</evidence>
<evidence type="ECO:0000313" key="10">
    <source>
        <dbReference type="EMBL" id="AQS56111.1"/>
    </source>
</evidence>
<dbReference type="Proteomes" id="UP000188603">
    <property type="component" value="Chromosome"/>
</dbReference>
<sequence length="1111" mass="124764">MASSESELLNDNPDMWDTGKVESNQSVNVEYEGEPLESGKRYYWRVKVWDKHGSSSEWSEPAWWEMGLLEESDWKGDWIGLDAGEGEEDLNLEGAHWIWYPEGNPAENAPAGQRYFRYSFQLPPDKEISRAEMVLTADDSYVLYVNGEHADSSPQVTDAWKQARLVDVTHMLSAGHNVIAIVATNSEGPDINPAGLIGRMRIEYDSGEALVFETSRDWKTRKTEQEGWHEPDFDDTDWDSAVEVAPYGDALWGDQVVLPGDSDKPAPLIRNEFTLDKPVAEARVYVSGLGYYELCLNGQKVGDHVLDPNSTNYEARVLYTTYDVTKQLNQGDNAIGVELGRGRYGMTTPNTWIWHEAPWHDDPKVLLQLEIKYEDGSTETIVSDESWRATEGPTRFDSLYEGERYDARLVQDGWTSAGFDDTGWDHAVKVEPPAGEMRAQQHEPIKVMDTIRPKSVKEVKPGVYVFDFGVNVAGWAKLQVEGPRGTEVTLVYGEKLHDDGTVDIDQGHIYAQIQTDRYILSGDGVETWEPKFSYKGYQYVQVSGYPGEPTLDSLEGRVIHTSVASTGEFSTSNPLLNQMNENVRRAYLNNLYDVPTDTPVWEKNGWTGDAQVMAATSIYNFHMPRFYTKWVHDIRDAQKPSGELPDIVPTSGWSYDGSPGWTAVHGPTPAWDAALFEIPWEMYRQYGDERILKNVYEEMKRYFDYLASHADGHIVRLGLGDWIPPGYGGSPPEGPDLTSTAYYYRFAETISNIADILGKEAEARLYEEKALDIKAAFNEEFFDEQTNVYRTNRDVGYRQTSNAVPIAFGLAPEDREEAIIANLAEDVAERGNHLNTGIIGTKVLLPVLTEYGYEDLAYAIAAQRTYPSWGYWIENGATALYESWELSSRSRNHHMFGSVGEWFYAYLAGIQPGSPGYETIVIKPAMPEDLKQATGRVETVKGDVASGWEQHPDGTITLEVEIPANTTATVYVPADRKWGVMEGGRPAHTAEGVTFLKMEDGYAVFEIGSGSYQFTFHPVSAAYMNTLVKHFKEAGEFANHGAARALDIHLMAVNRFEEKGAAEKVVKHLKGFQQLLNNQRENDLISEEAYDVLESETLSLVDTYFAANPDT</sequence>
<dbReference type="Gene3D" id="1.50.10.10">
    <property type="match status" value="1"/>
</dbReference>
<feature type="region of interest" description="Disordered" evidence="4">
    <location>
        <begin position="1"/>
        <end position="25"/>
    </location>
</feature>
<feature type="domain" description="Bacterial alpha-L-rhamnosidase N-terminal" evidence="6">
    <location>
        <begin position="277"/>
        <end position="448"/>
    </location>
</feature>
<feature type="domain" description="Alpha-L-rhamnosidase six-hairpin glycosidase" evidence="7">
    <location>
        <begin position="565"/>
        <end position="906"/>
    </location>
</feature>
<evidence type="ECO:0000259" key="9">
    <source>
        <dbReference type="Pfam" id="PF22888"/>
    </source>
</evidence>
<evidence type="ECO:0000256" key="4">
    <source>
        <dbReference type="SAM" id="MobiDB-lite"/>
    </source>
</evidence>
<dbReference type="EMBL" id="CP019699">
    <property type="protein sequence ID" value="AQS56111.1"/>
    <property type="molecule type" value="Genomic_DNA"/>
</dbReference>
<dbReference type="PANTHER" id="PTHR33307:SF6">
    <property type="entry name" value="ALPHA-RHAMNOSIDASE (EUROFUNG)-RELATED"/>
    <property type="match status" value="1"/>
</dbReference>
<dbReference type="GO" id="GO:0005975">
    <property type="term" value="P:carbohydrate metabolic process"/>
    <property type="evidence" value="ECO:0007669"/>
    <property type="project" value="InterPro"/>
</dbReference>
<dbReference type="InterPro" id="IPR013783">
    <property type="entry name" value="Ig-like_fold"/>
</dbReference>
<dbReference type="Pfam" id="PF05592">
    <property type="entry name" value="Bac_rhamnosid"/>
    <property type="match status" value="1"/>
</dbReference>
<dbReference type="AlphaFoldDB" id="A0A1U9K7V3"/>
<dbReference type="Gene3D" id="2.60.40.10">
    <property type="entry name" value="Immunoglobulins"/>
    <property type="match status" value="1"/>
</dbReference>
<dbReference type="PIRSF" id="PIRSF010631">
    <property type="entry name" value="A-rhamnsds"/>
    <property type="match status" value="1"/>
</dbReference>
<dbReference type="GO" id="GO:0030596">
    <property type="term" value="F:alpha-L-rhamnosidase activity"/>
    <property type="evidence" value="ECO:0007669"/>
    <property type="project" value="UniProtKB-EC"/>
</dbReference>
<dbReference type="KEGG" id="ntr:B0W44_10365"/>
<protein>
    <recommendedName>
        <fullName evidence="2">alpha-L-rhamnosidase</fullName>
        <ecNumber evidence="2">3.2.1.40</ecNumber>
    </recommendedName>
</protein>
<dbReference type="PANTHER" id="PTHR33307">
    <property type="entry name" value="ALPHA-RHAMNOSIDASE (EUROFUNG)"/>
    <property type="match status" value="1"/>
</dbReference>
<evidence type="ECO:0000259" key="6">
    <source>
        <dbReference type="Pfam" id="PF08531"/>
    </source>
</evidence>
<evidence type="ECO:0000313" key="11">
    <source>
        <dbReference type="Proteomes" id="UP000188603"/>
    </source>
</evidence>
<dbReference type="Pfam" id="PF08531">
    <property type="entry name" value="Bac_rhamnosid_N"/>
    <property type="match status" value="1"/>
</dbReference>
<dbReference type="InterPro" id="IPR008979">
    <property type="entry name" value="Galactose-bd-like_sf"/>
</dbReference>
<dbReference type="EC" id="3.2.1.40" evidence="2"/>
<feature type="domain" description="Alpha-L-rhamnosidase concanavalin-like" evidence="5">
    <location>
        <begin position="458"/>
        <end position="560"/>
    </location>
</feature>
<dbReference type="SUPFAM" id="SSF49785">
    <property type="entry name" value="Galactose-binding domain-like"/>
    <property type="match status" value="2"/>
</dbReference>
<dbReference type="InterPro" id="IPR008928">
    <property type="entry name" value="6-hairpin_glycosidase_sf"/>
</dbReference>
<dbReference type="InterPro" id="IPR013737">
    <property type="entry name" value="Bac_rhamnosid_N"/>
</dbReference>
<dbReference type="InterPro" id="IPR012341">
    <property type="entry name" value="6hp_glycosidase-like_sf"/>
</dbReference>
<evidence type="ECO:0000256" key="1">
    <source>
        <dbReference type="ARBA" id="ARBA00001445"/>
    </source>
</evidence>
<dbReference type="Pfam" id="PF25788">
    <property type="entry name" value="Ig_Rha78A_N"/>
    <property type="match status" value="1"/>
</dbReference>
<dbReference type="Pfam" id="PF17389">
    <property type="entry name" value="Bac_rhamnosid6H"/>
    <property type="match status" value="1"/>
</dbReference>
<dbReference type="InterPro" id="IPR035398">
    <property type="entry name" value="Bac_rhamnosid_C"/>
</dbReference>
<dbReference type="InterPro" id="IPR008902">
    <property type="entry name" value="Rhamnosid_concanavalin"/>
</dbReference>
<dbReference type="InterPro" id="IPR054470">
    <property type="entry name" value="FIMAH_dom"/>
</dbReference>
<name>A0A1U9K7V3_9BACL</name>
<proteinExistence type="predicted"/>
<comment type="catalytic activity">
    <reaction evidence="1">
        <text>Hydrolysis of terminal non-reducing alpha-L-rhamnose residues in alpha-L-rhamnosides.</text>
        <dbReference type="EC" id="3.2.1.40"/>
    </reaction>
</comment>
<dbReference type="SUPFAM" id="SSF48208">
    <property type="entry name" value="Six-hairpin glycosidases"/>
    <property type="match status" value="1"/>
</dbReference>
<dbReference type="InterPro" id="IPR035396">
    <property type="entry name" value="Bac_rhamnosid6H"/>
</dbReference>
<feature type="domain" description="FIMAH" evidence="9">
    <location>
        <begin position="1022"/>
        <end position="1100"/>
    </location>
</feature>
<dbReference type="Pfam" id="PF22888">
    <property type="entry name" value="FIMAH"/>
    <property type="match status" value="1"/>
</dbReference>
<dbReference type="InterPro" id="IPR016007">
    <property type="entry name" value="Alpha_rhamnosid"/>
</dbReference>
<gene>
    <name evidence="10" type="ORF">B0W44_10365</name>
</gene>
<dbReference type="Gene3D" id="2.60.420.10">
    <property type="entry name" value="Maltose phosphorylase, domain 3"/>
    <property type="match status" value="1"/>
</dbReference>
<keyword evidence="11" id="KW-1185">Reference proteome</keyword>